<dbReference type="InterPro" id="IPR012003">
    <property type="entry name" value="ATP_PFK_prok-type"/>
</dbReference>
<reference evidence="11" key="1">
    <citation type="submission" date="2020-10" db="EMBL/GenBank/DDBJ databases">
        <authorList>
            <person name="Gilroy R."/>
        </authorList>
    </citation>
    <scope>NUCLEOTIDE SEQUENCE</scope>
    <source>
        <strain evidence="11">1370</strain>
    </source>
</reference>
<comment type="similarity">
    <text evidence="9">Belongs to the phosphofructokinase type A (PFKA) family.</text>
</comment>
<dbReference type="InterPro" id="IPR015912">
    <property type="entry name" value="Phosphofructokinase_CS"/>
</dbReference>
<name>A0A9D1T3U9_9FIRM</name>
<dbReference type="PIRSF" id="PIRSF000532">
    <property type="entry name" value="ATP_PFK_prok"/>
    <property type="match status" value="1"/>
</dbReference>
<organism evidence="11 12">
    <name type="scientific">Candidatus Faeciplasma avium</name>
    <dbReference type="NCBI Taxonomy" id="2840798"/>
    <lineage>
        <taxon>Bacteria</taxon>
        <taxon>Bacillati</taxon>
        <taxon>Bacillota</taxon>
        <taxon>Clostridia</taxon>
        <taxon>Eubacteriales</taxon>
        <taxon>Oscillospiraceae</taxon>
        <taxon>Oscillospiraceae incertae sedis</taxon>
        <taxon>Candidatus Faeciplasma</taxon>
    </lineage>
</organism>
<comment type="caution">
    <text evidence="11">The sequence shown here is derived from an EMBL/GenBank/DDBJ whole genome shotgun (WGS) entry which is preliminary data.</text>
</comment>
<feature type="domain" description="Phosphofructokinase" evidence="10">
    <location>
        <begin position="5"/>
        <end position="306"/>
    </location>
</feature>
<dbReference type="EC" id="2.7.1.11" evidence="11"/>
<dbReference type="Pfam" id="PF00365">
    <property type="entry name" value="PFK"/>
    <property type="match status" value="1"/>
</dbReference>
<keyword evidence="8" id="KW-0324">Glycolysis</keyword>
<dbReference type="InterPro" id="IPR035966">
    <property type="entry name" value="PKF_sf"/>
</dbReference>
<dbReference type="PROSITE" id="PS00433">
    <property type="entry name" value="PHOSPHOFRUCTOKINASE"/>
    <property type="match status" value="1"/>
</dbReference>
<keyword evidence="6" id="KW-0418">Kinase</keyword>
<evidence type="ECO:0000313" key="12">
    <source>
        <dbReference type="Proteomes" id="UP000823960"/>
    </source>
</evidence>
<keyword evidence="5" id="KW-0479">Metal-binding</keyword>
<evidence type="ECO:0000256" key="6">
    <source>
        <dbReference type="ARBA" id="ARBA00022777"/>
    </source>
</evidence>
<dbReference type="GO" id="GO:0003872">
    <property type="term" value="F:6-phosphofructokinase activity"/>
    <property type="evidence" value="ECO:0007669"/>
    <property type="project" value="UniProtKB-EC"/>
</dbReference>
<dbReference type="NCBIfam" id="NF002872">
    <property type="entry name" value="PRK03202.1"/>
    <property type="match status" value="1"/>
</dbReference>
<keyword evidence="3" id="KW-0963">Cytoplasm</keyword>
<dbReference type="GO" id="GO:0048029">
    <property type="term" value="F:monosaccharide binding"/>
    <property type="evidence" value="ECO:0007669"/>
    <property type="project" value="TreeGrafter"/>
</dbReference>
<evidence type="ECO:0000259" key="10">
    <source>
        <dbReference type="Pfam" id="PF00365"/>
    </source>
</evidence>
<proteinExistence type="inferred from homology"/>
<dbReference type="Gene3D" id="3.40.50.450">
    <property type="match status" value="1"/>
</dbReference>
<evidence type="ECO:0000256" key="9">
    <source>
        <dbReference type="ARBA" id="ARBA00038478"/>
    </source>
</evidence>
<evidence type="ECO:0000256" key="8">
    <source>
        <dbReference type="ARBA" id="ARBA00023152"/>
    </source>
</evidence>
<protein>
    <submittedName>
        <fullName evidence="11">ATP-dependent 6-phosphofructokinase</fullName>
        <ecNumber evidence="11">2.7.1.11</ecNumber>
    </submittedName>
</protein>
<dbReference type="GO" id="GO:0061621">
    <property type="term" value="P:canonical glycolysis"/>
    <property type="evidence" value="ECO:0007669"/>
    <property type="project" value="TreeGrafter"/>
</dbReference>
<dbReference type="GO" id="GO:0005524">
    <property type="term" value="F:ATP binding"/>
    <property type="evidence" value="ECO:0007669"/>
    <property type="project" value="InterPro"/>
</dbReference>
<dbReference type="Proteomes" id="UP000823960">
    <property type="component" value="Unassembled WGS sequence"/>
</dbReference>
<keyword evidence="4 11" id="KW-0808">Transferase</keyword>
<accession>A0A9D1T3U9</accession>
<dbReference type="GO" id="GO:0016208">
    <property type="term" value="F:AMP binding"/>
    <property type="evidence" value="ECO:0007669"/>
    <property type="project" value="TreeGrafter"/>
</dbReference>
<comment type="cofactor">
    <cofactor evidence="1">
        <name>Mg(2+)</name>
        <dbReference type="ChEBI" id="CHEBI:18420"/>
    </cofactor>
</comment>
<dbReference type="SUPFAM" id="SSF53784">
    <property type="entry name" value="Phosphofructokinase"/>
    <property type="match status" value="1"/>
</dbReference>
<dbReference type="PRINTS" id="PR00476">
    <property type="entry name" value="PHFRCTKINASE"/>
</dbReference>
<keyword evidence="7" id="KW-0460">Magnesium</keyword>
<dbReference type="PANTHER" id="PTHR13697">
    <property type="entry name" value="PHOSPHOFRUCTOKINASE"/>
    <property type="match status" value="1"/>
</dbReference>
<evidence type="ECO:0000256" key="5">
    <source>
        <dbReference type="ARBA" id="ARBA00022723"/>
    </source>
</evidence>
<dbReference type="GO" id="GO:0070095">
    <property type="term" value="F:fructose-6-phosphate binding"/>
    <property type="evidence" value="ECO:0007669"/>
    <property type="project" value="TreeGrafter"/>
</dbReference>
<dbReference type="InterPro" id="IPR022953">
    <property type="entry name" value="ATP_PFK"/>
</dbReference>
<dbReference type="AlphaFoldDB" id="A0A9D1T3U9"/>
<dbReference type="PANTHER" id="PTHR13697:SF52">
    <property type="entry name" value="ATP-DEPENDENT 6-PHOSPHOFRUCTOKINASE 3"/>
    <property type="match status" value="1"/>
</dbReference>
<comment type="pathway">
    <text evidence="2">Carbohydrate degradation; glycolysis; D-glyceraldehyde 3-phosphate and glycerone phosphate from D-glucose: step 3/4.</text>
</comment>
<dbReference type="GO" id="GO:0046872">
    <property type="term" value="F:metal ion binding"/>
    <property type="evidence" value="ECO:0007669"/>
    <property type="project" value="UniProtKB-KW"/>
</dbReference>
<dbReference type="EMBL" id="DVOL01000026">
    <property type="protein sequence ID" value="HIV10451.1"/>
    <property type="molecule type" value="Genomic_DNA"/>
</dbReference>
<dbReference type="GO" id="GO:0042802">
    <property type="term" value="F:identical protein binding"/>
    <property type="evidence" value="ECO:0007669"/>
    <property type="project" value="TreeGrafter"/>
</dbReference>
<dbReference type="GO" id="GO:0005945">
    <property type="term" value="C:6-phosphofructokinase complex"/>
    <property type="evidence" value="ECO:0007669"/>
    <property type="project" value="TreeGrafter"/>
</dbReference>
<dbReference type="InterPro" id="IPR000023">
    <property type="entry name" value="Phosphofructokinase_dom"/>
</dbReference>
<evidence type="ECO:0000256" key="7">
    <source>
        <dbReference type="ARBA" id="ARBA00022842"/>
    </source>
</evidence>
<evidence type="ECO:0000256" key="1">
    <source>
        <dbReference type="ARBA" id="ARBA00001946"/>
    </source>
</evidence>
<evidence type="ECO:0000256" key="4">
    <source>
        <dbReference type="ARBA" id="ARBA00022679"/>
    </source>
</evidence>
<sequence>MENMKIGILTSGGDCPGLNAVIRAIGKYIFLNMPDAEVYGISDGYTGLINGVYRRMKQEDFSGILNLGGTILGTIRQPFKMMTVEENGSTKLSRMVDNYKKFGFDCIFTLGGAGTHKTAALLYSEGCRVIGLPKTIDNDIFGTDVTFGFHSALDIATECIDRIHTTAASHGRTMFIEIMGNKVGWLTLGAGIAGGADMIILPEIPFTLEAVAKGLKKRLDAGKSFNIVAIAEGAVLKSEADMKKKDRSFARKERGEATVTNHLAQWVNETLGVETRVIVPGHIQRGGSPSAYDRLLSTRLGSYAAALCKEGRFGVTAAVRNGQITYNALPDIAGKTKFVSKNDQAIAAARSIGICFGDEE</sequence>
<gene>
    <name evidence="11" type="ORF">IAD28_01995</name>
</gene>
<dbReference type="GO" id="GO:0006002">
    <property type="term" value="P:fructose 6-phosphate metabolic process"/>
    <property type="evidence" value="ECO:0007669"/>
    <property type="project" value="InterPro"/>
</dbReference>
<evidence type="ECO:0000313" key="11">
    <source>
        <dbReference type="EMBL" id="HIV10451.1"/>
    </source>
</evidence>
<dbReference type="GO" id="GO:0030388">
    <property type="term" value="P:fructose 1,6-bisphosphate metabolic process"/>
    <property type="evidence" value="ECO:0007669"/>
    <property type="project" value="TreeGrafter"/>
</dbReference>
<reference evidence="11" key="2">
    <citation type="journal article" date="2021" name="PeerJ">
        <title>Extensive microbial diversity within the chicken gut microbiome revealed by metagenomics and culture.</title>
        <authorList>
            <person name="Gilroy R."/>
            <person name="Ravi A."/>
            <person name="Getino M."/>
            <person name="Pursley I."/>
            <person name="Horton D.L."/>
            <person name="Alikhan N.F."/>
            <person name="Baker D."/>
            <person name="Gharbi K."/>
            <person name="Hall N."/>
            <person name="Watson M."/>
            <person name="Adriaenssens E.M."/>
            <person name="Foster-Nyarko E."/>
            <person name="Jarju S."/>
            <person name="Secka A."/>
            <person name="Antonio M."/>
            <person name="Oren A."/>
            <person name="Chaudhuri R.R."/>
            <person name="La Ragione R."/>
            <person name="Hildebrand F."/>
            <person name="Pallen M.J."/>
        </authorList>
    </citation>
    <scope>NUCLEOTIDE SEQUENCE</scope>
    <source>
        <strain evidence="11">1370</strain>
    </source>
</reference>
<evidence type="ECO:0000256" key="2">
    <source>
        <dbReference type="ARBA" id="ARBA00004679"/>
    </source>
</evidence>
<evidence type="ECO:0000256" key="3">
    <source>
        <dbReference type="ARBA" id="ARBA00022490"/>
    </source>
</evidence>
<dbReference type="Gene3D" id="3.40.50.460">
    <property type="entry name" value="Phosphofructokinase domain"/>
    <property type="match status" value="1"/>
</dbReference>